<name>V8QLQ5_9BURK</name>
<keyword evidence="4" id="KW-1185">Reference proteome</keyword>
<dbReference type="Proteomes" id="UP000018733">
    <property type="component" value="Unassembled WGS sequence"/>
</dbReference>
<accession>V8QLQ5</accession>
<feature type="domain" description="Thioesterase" evidence="2">
    <location>
        <begin position="2"/>
        <end position="222"/>
    </location>
</feature>
<dbReference type="GO" id="GO:0008610">
    <property type="term" value="P:lipid biosynthetic process"/>
    <property type="evidence" value="ECO:0007669"/>
    <property type="project" value="TreeGrafter"/>
</dbReference>
<dbReference type="InterPro" id="IPR012223">
    <property type="entry name" value="TEII"/>
</dbReference>
<dbReference type="InterPro" id="IPR029058">
    <property type="entry name" value="AB_hydrolase_fold"/>
</dbReference>
<dbReference type="HOGENOM" id="CLU_070456_1_2_4"/>
<evidence type="ECO:0000259" key="2">
    <source>
        <dbReference type="Pfam" id="PF00975"/>
    </source>
</evidence>
<dbReference type="AlphaFoldDB" id="V8QLQ5"/>
<dbReference type="PANTHER" id="PTHR11487:SF0">
    <property type="entry name" value="S-ACYL FATTY ACID SYNTHASE THIOESTERASE, MEDIUM CHAIN"/>
    <property type="match status" value="1"/>
</dbReference>
<comment type="caution">
    <text evidence="3">The sequence shown here is derived from an EMBL/GenBank/DDBJ whole genome shotgun (WGS) entry which is preliminary data.</text>
</comment>
<evidence type="ECO:0000313" key="3">
    <source>
        <dbReference type="EMBL" id="ETF00253.1"/>
    </source>
</evidence>
<dbReference type="PANTHER" id="PTHR11487">
    <property type="entry name" value="THIOESTERASE"/>
    <property type="match status" value="1"/>
</dbReference>
<dbReference type="EMBL" id="AYXT01000015">
    <property type="protein sequence ID" value="ETF00253.1"/>
    <property type="molecule type" value="Genomic_DNA"/>
</dbReference>
<dbReference type="InterPro" id="IPR001031">
    <property type="entry name" value="Thioesterase"/>
</dbReference>
<evidence type="ECO:0000256" key="1">
    <source>
        <dbReference type="ARBA" id="ARBA00007169"/>
    </source>
</evidence>
<dbReference type="Pfam" id="PF00975">
    <property type="entry name" value="Thioesterase"/>
    <property type="match status" value="1"/>
</dbReference>
<dbReference type="PATRIC" id="fig|1424334.3.peg.4533"/>
<sequence>MVCLPHAGGTASFFRDWNRYLPGNIELVAIQYPGRQERLDDELINNMAALTEELAEEIRPLLDRPYILFGHSMGAAVCHELCLLLTQRRLRLPERLIVSAREAPMHNLTGRLHLAPDSIFCEKLSSLGNTPPELLHSDEWRKLMLPVIRNDYQLIETYQPTQQSAPMPIRISAFVGSKDNELTIAQAADWSAVTSKPFELRIFEGDHFYLCERCAPVVTEAIRSFQLQLLNLSSDAKTWPSTP</sequence>
<dbReference type="SUPFAM" id="SSF53474">
    <property type="entry name" value="alpha/beta-Hydrolases"/>
    <property type="match status" value="1"/>
</dbReference>
<organism evidence="3 4">
    <name type="scientific">Advenella kashmirensis W13003</name>
    <dbReference type="NCBI Taxonomy" id="1424334"/>
    <lineage>
        <taxon>Bacteria</taxon>
        <taxon>Pseudomonadati</taxon>
        <taxon>Pseudomonadota</taxon>
        <taxon>Betaproteobacteria</taxon>
        <taxon>Burkholderiales</taxon>
        <taxon>Alcaligenaceae</taxon>
    </lineage>
</organism>
<proteinExistence type="inferred from homology"/>
<dbReference type="eggNOG" id="COG3208">
    <property type="taxonomic scope" value="Bacteria"/>
</dbReference>
<protein>
    <submittedName>
        <fullName evidence="3">Thioesterase</fullName>
    </submittedName>
</protein>
<reference evidence="3 4" key="1">
    <citation type="journal article" date="2014" name="Genome Announc.">
        <title>Draft Genome Sequence of Advenella kashmirensis Strain W13003, a Polycyclic Aromatic Hydrocarbon-Degrading Bacterium.</title>
        <authorList>
            <person name="Wang X."/>
            <person name="Jin D."/>
            <person name="Zhou L."/>
            <person name="Wu L."/>
            <person name="An W."/>
            <person name="Zhao L."/>
        </authorList>
    </citation>
    <scope>NUCLEOTIDE SEQUENCE [LARGE SCALE GENOMIC DNA]</scope>
    <source>
        <strain evidence="3 4">W13003</strain>
    </source>
</reference>
<evidence type="ECO:0000313" key="4">
    <source>
        <dbReference type="Proteomes" id="UP000018733"/>
    </source>
</evidence>
<dbReference type="STRING" id="1424334.W822_22635"/>
<dbReference type="Gene3D" id="3.40.50.1820">
    <property type="entry name" value="alpha/beta hydrolase"/>
    <property type="match status" value="1"/>
</dbReference>
<comment type="similarity">
    <text evidence="1">Belongs to the thioesterase family.</text>
</comment>
<gene>
    <name evidence="3" type="ORF">W822_22635</name>
</gene>